<dbReference type="Gene3D" id="3.30.460.10">
    <property type="entry name" value="Beta Polymerase, domain 2"/>
    <property type="match status" value="2"/>
</dbReference>
<dbReference type="OrthoDB" id="9759366at2"/>
<dbReference type="GO" id="GO:0005524">
    <property type="term" value="F:ATP binding"/>
    <property type="evidence" value="ECO:0007669"/>
    <property type="project" value="UniProtKB-KW"/>
</dbReference>
<dbReference type="GO" id="GO:0005829">
    <property type="term" value="C:cytosol"/>
    <property type="evidence" value="ECO:0007669"/>
    <property type="project" value="TreeGrafter"/>
</dbReference>
<keyword evidence="3" id="KW-0547">Nucleotide-binding</keyword>
<dbReference type="InterPro" id="IPR013546">
    <property type="entry name" value="PII_UdlTrfase/GS_AdlTrfase"/>
</dbReference>
<dbReference type="PANTHER" id="PTHR30621">
    <property type="entry name" value="GLUTAMINE SYNTHETASE ADENYLYLTRANSFERASE"/>
    <property type="match status" value="1"/>
</dbReference>
<proteinExistence type="predicted"/>
<keyword evidence="1 9" id="KW-0808">Transferase</keyword>
<dbReference type="KEGG" id="ruv:EC9_33610"/>
<dbReference type="InterPro" id="IPR005190">
    <property type="entry name" value="GlnE_rpt_dom"/>
</dbReference>
<keyword evidence="2 9" id="KW-0548">Nucleotidyltransferase</keyword>
<organism evidence="9 10">
    <name type="scientific">Rosistilla ulvae</name>
    <dbReference type="NCBI Taxonomy" id="1930277"/>
    <lineage>
        <taxon>Bacteria</taxon>
        <taxon>Pseudomonadati</taxon>
        <taxon>Planctomycetota</taxon>
        <taxon>Planctomycetia</taxon>
        <taxon>Pirellulales</taxon>
        <taxon>Pirellulaceae</taxon>
        <taxon>Rosistilla</taxon>
    </lineage>
</organism>
<feature type="domain" description="Glutamate-ammonia ligase adenylyltransferase repeated" evidence="7">
    <location>
        <begin position="625"/>
        <end position="868"/>
    </location>
</feature>
<reference evidence="9 10" key="1">
    <citation type="submission" date="2019-02" db="EMBL/GenBank/DDBJ databases">
        <title>Deep-cultivation of Planctomycetes and their phenomic and genomic characterization uncovers novel biology.</title>
        <authorList>
            <person name="Wiegand S."/>
            <person name="Jogler M."/>
            <person name="Boedeker C."/>
            <person name="Pinto D."/>
            <person name="Vollmers J."/>
            <person name="Rivas-Marin E."/>
            <person name="Kohn T."/>
            <person name="Peeters S.H."/>
            <person name="Heuer A."/>
            <person name="Rast P."/>
            <person name="Oberbeckmann S."/>
            <person name="Bunk B."/>
            <person name="Jeske O."/>
            <person name="Meyerdierks A."/>
            <person name="Storesund J.E."/>
            <person name="Kallscheuer N."/>
            <person name="Luecker S."/>
            <person name="Lage O.M."/>
            <person name="Pohl T."/>
            <person name="Merkel B.J."/>
            <person name="Hornburger P."/>
            <person name="Mueller R.-W."/>
            <person name="Bruemmer F."/>
            <person name="Labrenz M."/>
            <person name="Spormann A.M."/>
            <person name="Op den Camp H."/>
            <person name="Overmann J."/>
            <person name="Amann R."/>
            <person name="Jetten M.S.M."/>
            <person name="Mascher T."/>
            <person name="Medema M.H."/>
            <person name="Devos D.P."/>
            <person name="Kaster A.-K."/>
            <person name="Ovreas L."/>
            <person name="Rohde M."/>
            <person name="Galperin M.Y."/>
            <person name="Jogler C."/>
        </authorList>
    </citation>
    <scope>NUCLEOTIDE SEQUENCE [LARGE SCALE GENOMIC DNA]</scope>
    <source>
        <strain evidence="9 10">EC9</strain>
    </source>
</reference>
<evidence type="ECO:0000256" key="4">
    <source>
        <dbReference type="ARBA" id="ARBA00022840"/>
    </source>
</evidence>
<keyword evidence="5" id="KW-0460">Magnesium</keyword>
<protein>
    <submittedName>
        <fullName evidence="9">Glutamate-ammonia-ligase adenylyltransferase</fullName>
        <ecNumber evidence="9">2.7.7.42</ecNumber>
    </submittedName>
</protein>
<dbReference type="AlphaFoldDB" id="A0A517M2R3"/>
<dbReference type="Pfam" id="PF08335">
    <property type="entry name" value="GlnD_UR_UTase"/>
    <property type="match status" value="2"/>
</dbReference>
<evidence type="ECO:0000259" key="8">
    <source>
        <dbReference type="Pfam" id="PF08335"/>
    </source>
</evidence>
<dbReference type="InterPro" id="IPR023057">
    <property type="entry name" value="GlnE"/>
</dbReference>
<evidence type="ECO:0000259" key="7">
    <source>
        <dbReference type="Pfam" id="PF03710"/>
    </source>
</evidence>
<keyword evidence="4" id="KW-0067">ATP-binding</keyword>
<dbReference type="EMBL" id="CP036261">
    <property type="protein sequence ID" value="QDS89164.1"/>
    <property type="molecule type" value="Genomic_DNA"/>
</dbReference>
<dbReference type="GO" id="GO:0000820">
    <property type="term" value="P:regulation of glutamine family amino acid metabolic process"/>
    <property type="evidence" value="ECO:0007669"/>
    <property type="project" value="TreeGrafter"/>
</dbReference>
<evidence type="ECO:0000256" key="1">
    <source>
        <dbReference type="ARBA" id="ARBA00022679"/>
    </source>
</evidence>
<dbReference type="GO" id="GO:0016874">
    <property type="term" value="F:ligase activity"/>
    <property type="evidence" value="ECO:0007669"/>
    <property type="project" value="UniProtKB-KW"/>
</dbReference>
<feature type="domain" description="PII-uridylyltransferase/Glutamine-synthetase adenylyltransferase" evidence="8">
    <location>
        <begin position="363"/>
        <end position="505"/>
    </location>
</feature>
<accession>A0A517M2R3</accession>
<feature type="domain" description="PII-uridylyltransferase/Glutamine-synthetase adenylyltransferase" evidence="8">
    <location>
        <begin position="904"/>
        <end position="1027"/>
    </location>
</feature>
<evidence type="ECO:0000256" key="5">
    <source>
        <dbReference type="ARBA" id="ARBA00022842"/>
    </source>
</evidence>
<dbReference type="Proteomes" id="UP000319557">
    <property type="component" value="Chromosome"/>
</dbReference>
<keyword evidence="9" id="KW-0436">Ligase</keyword>
<evidence type="ECO:0000313" key="10">
    <source>
        <dbReference type="Proteomes" id="UP000319557"/>
    </source>
</evidence>
<dbReference type="InterPro" id="IPR043519">
    <property type="entry name" value="NT_sf"/>
</dbReference>
<dbReference type="Gene3D" id="1.20.120.330">
    <property type="entry name" value="Nucleotidyltransferases domain 2"/>
    <property type="match status" value="2"/>
</dbReference>
<evidence type="ECO:0000313" key="9">
    <source>
        <dbReference type="EMBL" id="QDS89164.1"/>
    </source>
</evidence>
<dbReference type="Pfam" id="PF03710">
    <property type="entry name" value="GlnE"/>
    <property type="match status" value="2"/>
</dbReference>
<keyword evidence="10" id="KW-1185">Reference proteome</keyword>
<dbReference type="Gene3D" id="1.20.120.1510">
    <property type="match status" value="1"/>
</dbReference>
<dbReference type="CDD" id="cd05401">
    <property type="entry name" value="NT_GlnE_GlnD_like"/>
    <property type="match status" value="2"/>
</dbReference>
<keyword evidence="6" id="KW-0511">Multifunctional enzyme</keyword>
<dbReference type="EC" id="2.7.7.42" evidence="9"/>
<dbReference type="RefSeq" id="WP_145346719.1">
    <property type="nucleotide sequence ID" value="NZ_CP036261.1"/>
</dbReference>
<name>A0A517M2R3_9BACT</name>
<dbReference type="SUPFAM" id="SSF81301">
    <property type="entry name" value="Nucleotidyltransferase"/>
    <property type="match status" value="2"/>
</dbReference>
<dbReference type="SUPFAM" id="SSF81593">
    <property type="entry name" value="Nucleotidyltransferase substrate binding subunit/domain"/>
    <property type="match status" value="2"/>
</dbReference>
<dbReference type="GO" id="GO:0008882">
    <property type="term" value="F:[glutamate-ammonia-ligase] adenylyltransferase activity"/>
    <property type="evidence" value="ECO:0007669"/>
    <property type="project" value="UniProtKB-EC"/>
</dbReference>
<evidence type="ECO:0000256" key="2">
    <source>
        <dbReference type="ARBA" id="ARBA00022695"/>
    </source>
</evidence>
<evidence type="ECO:0000256" key="6">
    <source>
        <dbReference type="ARBA" id="ARBA00023268"/>
    </source>
</evidence>
<feature type="domain" description="Glutamate-ammonia ligase adenylyltransferase repeated" evidence="7">
    <location>
        <begin position="98"/>
        <end position="342"/>
    </location>
</feature>
<dbReference type="PANTHER" id="PTHR30621:SF0">
    <property type="entry name" value="BIFUNCTIONAL GLUTAMINE SYNTHETASE ADENYLYLTRANSFERASE_ADENYLYL-REMOVING ENZYME"/>
    <property type="match status" value="1"/>
</dbReference>
<evidence type="ECO:0000256" key="3">
    <source>
        <dbReference type="ARBA" id="ARBA00022741"/>
    </source>
</evidence>
<sequence length="1036" mass="115539">MSLTNENDQLTDPDAAAQWLQSLGVEDPQQGLQSLASIRRGGLNDEMFGFLCSQLASHLPDASDRDSALANLDRFIAASRSPQSLVALFERDPNAFPTLLRIFSTSQYLADQLVRAPDSFDQVRITDGQPVAYQVLIDDLLHDLRSARDEEAVMRVLRLYKQRETLRIAYGDFIREAPLERVTQQISFLADAITQGAVIAAQRLLEDVRGFPVRHDGTRARLVVLALGKLGGSELNYSSDIDLMFLCDEAEKTNGTRSIPATEYFDRLTRMIIRLLGEPTELGAAYRVDLRIRPFGENGPPVSDLASAVRYYGTSGRTWDRQALIKARPIAGDLDLGTEFLTALKPWIYRTFLSRADIAGIRHIKRRIEKRAKRAGDEARNVKTGHGGIRDIEFSIQFLQLLNGSDLEPLRTGNTLHAIEALQQVGCLTPQEATVLSENYKFLRSVEHHLQIMFDLETHTIPDDPRELTRFCWRMGYRDADGNKSVAAFGSKLAEMQSVNRRILDHLLHDAFGDDEQVPIETELVLDPDPSDQQIIEALQPFDFADPKQAYQLLMELANEKIPFLSTRRCRHFLAAIAPRLLASVAKTPDPSLALENMVRFSDSLGGKSALWELASFAPATLDMVVRLSAVGPYLIGILTSNPGMIDELMDSLILNRLPSHDELDSLATELCRGAEDVPRILFSFRNSVHLRVGVRDVLGKDDIQSTHQTLADCAEICIQRIVDEQYEILAQRFGDPQTRDGRPCELVILAVGKLGGREPNYHSDLDLMFLYESEGHTKPRRGGRSEGTTNNHFFNQLCQRATQLANAVSPQGRLYRVDTKLRPSGGSSILAVPFAQLVHYFEGGSGTLWERLSICKARPIYGSTAAQNLAMQSIREVVKQGSEIPDLHRQVWDLRIASQQDASPHNLKRSAGGTMDVELIVQMLQLEHTAAHPEVLVSGTLGAIESLRRAGILDGETADQLEDGYAYLRRVESALRLLNTPQRHDLPTEKEVLDKLVYLLGCPDAATLLAQCEQHQRVHRDLFAKLCPLPLDPPG</sequence>
<gene>
    <name evidence="9" type="primary">glnE</name>
    <name evidence="9" type="ORF">EC9_33610</name>
</gene>